<keyword evidence="5" id="KW-1185">Reference proteome</keyword>
<name>A0ABS0AJE9_9GAMM</name>
<dbReference type="SUPFAM" id="SSF52833">
    <property type="entry name" value="Thioredoxin-like"/>
    <property type="match status" value="1"/>
</dbReference>
<dbReference type="PROSITE" id="PS51352">
    <property type="entry name" value="THIOREDOXIN_2"/>
    <property type="match status" value="1"/>
</dbReference>
<dbReference type="PANTHER" id="PTHR12151:SF25">
    <property type="entry name" value="LINALOOL DEHYDRATASE_ISOMERASE DOMAIN-CONTAINING PROTEIN"/>
    <property type="match status" value="1"/>
</dbReference>
<dbReference type="InterPro" id="IPR003782">
    <property type="entry name" value="SCO1/SenC"/>
</dbReference>
<dbReference type="PROSITE" id="PS51257">
    <property type="entry name" value="PROKAR_LIPOPROTEIN"/>
    <property type="match status" value="1"/>
</dbReference>
<comment type="caution">
    <text evidence="4">The sequence shown here is derived from an EMBL/GenBank/DDBJ whole genome shotgun (WGS) entry which is preliminary data.</text>
</comment>
<dbReference type="PANTHER" id="PTHR12151">
    <property type="entry name" value="ELECTRON TRANSPORT PROTIN SCO1/SENC FAMILY MEMBER"/>
    <property type="match status" value="1"/>
</dbReference>
<evidence type="ECO:0000259" key="3">
    <source>
        <dbReference type="PROSITE" id="PS51352"/>
    </source>
</evidence>
<evidence type="ECO:0000256" key="1">
    <source>
        <dbReference type="ARBA" id="ARBA00010996"/>
    </source>
</evidence>
<gene>
    <name evidence="4" type="ORF">ISO4_02324</name>
</gene>
<reference evidence="4 5" key="1">
    <citation type="submission" date="2012-09" db="EMBL/GenBank/DDBJ databases">
        <title>Genome Sequence of alkane-degrading Bacterium Alcanivorax venustensis ISO4.</title>
        <authorList>
            <person name="Lai Q."/>
            <person name="Shao Z."/>
        </authorList>
    </citation>
    <scope>NUCLEOTIDE SEQUENCE [LARGE SCALE GENOMIC DNA]</scope>
    <source>
        <strain evidence="4 5">ISO4</strain>
    </source>
</reference>
<dbReference type="Proteomes" id="UP000644441">
    <property type="component" value="Unassembled WGS sequence"/>
</dbReference>
<dbReference type="InterPro" id="IPR036249">
    <property type="entry name" value="Thioredoxin-like_sf"/>
</dbReference>
<dbReference type="EMBL" id="ARXR01000021">
    <property type="protein sequence ID" value="MBF5053722.1"/>
    <property type="molecule type" value="Genomic_DNA"/>
</dbReference>
<dbReference type="InterPro" id="IPR013766">
    <property type="entry name" value="Thioredoxin_domain"/>
</dbReference>
<dbReference type="Pfam" id="PF02630">
    <property type="entry name" value="SCO1-SenC"/>
    <property type="match status" value="1"/>
</dbReference>
<dbReference type="RefSeq" id="WP_194856350.1">
    <property type="nucleotide sequence ID" value="NZ_ARXR01000021.1"/>
</dbReference>
<evidence type="ECO:0000313" key="5">
    <source>
        <dbReference type="Proteomes" id="UP000644441"/>
    </source>
</evidence>
<comment type="similarity">
    <text evidence="1">Belongs to the SCO1/2 family.</text>
</comment>
<feature type="domain" description="Thioredoxin" evidence="3">
    <location>
        <begin position="30"/>
        <end position="193"/>
    </location>
</feature>
<sequence length="194" mass="21530">MRIPGLLIALFAVLLAGCGESPVAFHGKDITGVMNDLSFTLTDENGDTVTETIVDGKAVVLFFGYTHCPDYCPMTLTLLAQAMNTLSEQEREQLRVLFISVDPERDTPALLKEYTEYFGPEVIGLTGSKDQLDDVTKRYRTAYGYGDKDEEGNYEVSHGLAMYGFDKSGRVRLLMRNDQPVEQVADDLKALTDL</sequence>
<proteinExistence type="inferred from homology"/>
<organism evidence="4 5">
    <name type="scientific">Alloalcanivorax venustensis ISO4</name>
    <dbReference type="NCBI Taxonomy" id="1177184"/>
    <lineage>
        <taxon>Bacteria</taxon>
        <taxon>Pseudomonadati</taxon>
        <taxon>Pseudomonadota</taxon>
        <taxon>Gammaproteobacteria</taxon>
        <taxon>Oceanospirillales</taxon>
        <taxon>Alcanivoracaceae</taxon>
        <taxon>Alloalcanivorax</taxon>
    </lineage>
</organism>
<keyword evidence="2" id="KW-0186">Copper</keyword>
<dbReference type="Gene3D" id="3.40.30.10">
    <property type="entry name" value="Glutaredoxin"/>
    <property type="match status" value="1"/>
</dbReference>
<evidence type="ECO:0000313" key="4">
    <source>
        <dbReference type="EMBL" id="MBF5053722.1"/>
    </source>
</evidence>
<protein>
    <recommendedName>
        <fullName evidence="3">Thioredoxin domain-containing protein</fullName>
    </recommendedName>
</protein>
<evidence type="ECO:0000256" key="2">
    <source>
        <dbReference type="ARBA" id="ARBA00023008"/>
    </source>
</evidence>
<accession>A0ABS0AJE9</accession>
<dbReference type="CDD" id="cd02968">
    <property type="entry name" value="SCO"/>
    <property type="match status" value="1"/>
</dbReference>